<accession>A0A4R6SVS2</accession>
<organism evidence="1 2">
    <name type="scientific">Pedobacter metabolipauper</name>
    <dbReference type="NCBI Taxonomy" id="425513"/>
    <lineage>
        <taxon>Bacteria</taxon>
        <taxon>Pseudomonadati</taxon>
        <taxon>Bacteroidota</taxon>
        <taxon>Sphingobacteriia</taxon>
        <taxon>Sphingobacteriales</taxon>
        <taxon>Sphingobacteriaceae</taxon>
        <taxon>Pedobacter</taxon>
    </lineage>
</organism>
<dbReference type="OrthoDB" id="1100436at2"/>
<sequence length="365" mass="40919">MKILFICGSIEPGHDGVGDYIRHLSIALISSGHEVAIAAINDHHISTVTENLLKSDHGMSTLRLPAHLKIDQRFLLSKTFVNNFNPKWISLQFVPFSFHHKGLMFGLAKRFLSLSDGRKLHVMFHELWIGVYGKFSTKQRLLGKVQKLSILGLLKRLKPDLITTTIEIYRRNLSTYNVNLLPLFGNIAIQVMDSESGLVYDNNRFTAIHFGTFSSEIHDFERQIHFLSKAAKKVNKIPFLKVAGSGGVHKEKAMSIAKEILGDEQVQDLGRLTEALVSIHLLTSDLGISRADPVLLGKSGSAIAMLEHGLPLLLRGGRPAGQEYLPISFKERLVFFNDEPPEKWTKDVPGSLIKEVSTLYYKMIN</sequence>
<evidence type="ECO:0000313" key="2">
    <source>
        <dbReference type="Proteomes" id="UP000295620"/>
    </source>
</evidence>
<dbReference type="RefSeq" id="WP_133576032.1">
    <property type="nucleotide sequence ID" value="NZ_SNYC01000004.1"/>
</dbReference>
<dbReference type="EMBL" id="SNYC01000004">
    <property type="protein sequence ID" value="TDQ09988.1"/>
    <property type="molecule type" value="Genomic_DNA"/>
</dbReference>
<reference evidence="1 2" key="1">
    <citation type="submission" date="2019-03" db="EMBL/GenBank/DDBJ databases">
        <title>Genomic Encyclopedia of Archaeal and Bacterial Type Strains, Phase II (KMG-II): from individual species to whole genera.</title>
        <authorList>
            <person name="Goeker M."/>
        </authorList>
    </citation>
    <scope>NUCLEOTIDE SEQUENCE [LARGE SCALE GENOMIC DNA]</scope>
    <source>
        <strain evidence="1 2">DSM 19035</strain>
    </source>
</reference>
<comment type="caution">
    <text evidence="1">The sequence shown here is derived from an EMBL/GenBank/DDBJ whole genome shotgun (WGS) entry which is preliminary data.</text>
</comment>
<name>A0A4R6SVS2_9SPHI</name>
<dbReference type="GO" id="GO:0016740">
    <property type="term" value="F:transferase activity"/>
    <property type="evidence" value="ECO:0007669"/>
    <property type="project" value="UniProtKB-KW"/>
</dbReference>
<evidence type="ECO:0000313" key="1">
    <source>
        <dbReference type="EMBL" id="TDQ09988.1"/>
    </source>
</evidence>
<dbReference type="Proteomes" id="UP000295620">
    <property type="component" value="Unassembled WGS sequence"/>
</dbReference>
<keyword evidence="2" id="KW-1185">Reference proteome</keyword>
<protein>
    <submittedName>
        <fullName evidence="1">Glycosyltransferase involved in cell wall biosynthesis</fullName>
    </submittedName>
</protein>
<proteinExistence type="predicted"/>
<dbReference type="Gene3D" id="3.40.50.2000">
    <property type="entry name" value="Glycogen Phosphorylase B"/>
    <property type="match status" value="1"/>
</dbReference>
<gene>
    <name evidence="1" type="ORF">ATK78_2147</name>
</gene>
<dbReference type="SUPFAM" id="SSF53756">
    <property type="entry name" value="UDP-Glycosyltransferase/glycogen phosphorylase"/>
    <property type="match status" value="1"/>
</dbReference>
<dbReference type="AlphaFoldDB" id="A0A4R6SVS2"/>
<keyword evidence="1" id="KW-0808">Transferase</keyword>